<feature type="compositionally biased region" description="Basic and acidic residues" evidence="1">
    <location>
        <begin position="161"/>
        <end position="170"/>
    </location>
</feature>
<dbReference type="AlphaFoldDB" id="A0A8H6I1X4"/>
<evidence type="ECO:0000313" key="3">
    <source>
        <dbReference type="Proteomes" id="UP000521943"/>
    </source>
</evidence>
<name>A0A8H6I1X4_9AGAR</name>
<gene>
    <name evidence="2" type="ORF">DFP72DRAFT_810588</name>
</gene>
<feature type="non-terminal residue" evidence="2">
    <location>
        <position position="464"/>
    </location>
</feature>
<proteinExistence type="predicted"/>
<sequence length="464" mass="52412">LIPLDSRPSTAFFLLTEENFQEAYYGWLMYGLHQQGYSVAKLHDIDGKLRSNLYRDLEQQLQLRGKQDPGFTRARNLLTRIILQRSLDFRTYKGKLASLAKPCSRCEGLPTEKRCVQDIEVGVLPLDSKLLGCGMSFHPQNDVLNQSKVGIVGIPVPASPHHHEQRERSSNPKPVLHPQRDLQLKEIKCDEEIIQRCGILVYRLVDKDQKMLDFWVYEAFPSFARERMLDHAKNFYGLKGLVRGKQFKDYTQGRMVPQGERTASGGAPGDSHCFYGSMAATEAPALHCLFDNAEDSLFLTEVTRLVGFPVFTAIRKASRVGERLGKDAATLYYCANYAAPAHVDKDEGPGLCANLHWSGDHYGDYAFVHLAYGLYFLQRTNSLWSFDGTAAHGSLLPSQQKRYMAVPGAGGADNHPALPKAVNLHRTKPKKNYRSSMRYREVQNCRTALRDLWAARRVEDTVSE</sequence>
<protein>
    <submittedName>
        <fullName evidence="2">Uncharacterized protein</fullName>
    </submittedName>
</protein>
<accession>A0A8H6I1X4</accession>
<dbReference type="EMBL" id="JACGCI010000026">
    <property type="protein sequence ID" value="KAF6756509.1"/>
    <property type="molecule type" value="Genomic_DNA"/>
</dbReference>
<evidence type="ECO:0000256" key="1">
    <source>
        <dbReference type="SAM" id="MobiDB-lite"/>
    </source>
</evidence>
<dbReference type="Proteomes" id="UP000521943">
    <property type="component" value="Unassembled WGS sequence"/>
</dbReference>
<feature type="region of interest" description="Disordered" evidence="1">
    <location>
        <begin position="155"/>
        <end position="177"/>
    </location>
</feature>
<organism evidence="2 3">
    <name type="scientific">Ephemerocybe angulata</name>
    <dbReference type="NCBI Taxonomy" id="980116"/>
    <lineage>
        <taxon>Eukaryota</taxon>
        <taxon>Fungi</taxon>
        <taxon>Dikarya</taxon>
        <taxon>Basidiomycota</taxon>
        <taxon>Agaricomycotina</taxon>
        <taxon>Agaricomycetes</taxon>
        <taxon>Agaricomycetidae</taxon>
        <taxon>Agaricales</taxon>
        <taxon>Agaricineae</taxon>
        <taxon>Psathyrellaceae</taxon>
        <taxon>Ephemerocybe</taxon>
    </lineage>
</organism>
<evidence type="ECO:0000313" key="2">
    <source>
        <dbReference type="EMBL" id="KAF6756509.1"/>
    </source>
</evidence>
<comment type="caution">
    <text evidence="2">The sequence shown here is derived from an EMBL/GenBank/DDBJ whole genome shotgun (WGS) entry which is preliminary data.</text>
</comment>
<dbReference type="OrthoDB" id="3053907at2759"/>
<reference evidence="2 3" key="1">
    <citation type="submission" date="2020-07" db="EMBL/GenBank/DDBJ databases">
        <title>Comparative genomics of pyrophilous fungi reveals a link between fire events and developmental genes.</title>
        <authorList>
            <consortium name="DOE Joint Genome Institute"/>
            <person name="Steindorff A.S."/>
            <person name="Carver A."/>
            <person name="Calhoun S."/>
            <person name="Stillman K."/>
            <person name="Liu H."/>
            <person name="Lipzen A."/>
            <person name="Pangilinan J."/>
            <person name="Labutti K."/>
            <person name="Bruns T.D."/>
            <person name="Grigoriev I.V."/>
        </authorList>
    </citation>
    <scope>NUCLEOTIDE SEQUENCE [LARGE SCALE GENOMIC DNA]</scope>
    <source>
        <strain evidence="2 3">CBS 144469</strain>
    </source>
</reference>
<keyword evidence="3" id="KW-1185">Reference proteome</keyword>